<dbReference type="SUPFAM" id="SSF51905">
    <property type="entry name" value="FAD/NAD(P)-binding domain"/>
    <property type="match status" value="1"/>
</dbReference>
<dbReference type="InterPro" id="IPR050464">
    <property type="entry name" value="Zeta_carotene_desat/Oxidored"/>
</dbReference>
<dbReference type="RefSeq" id="WP_009743625.1">
    <property type="nucleotide sequence ID" value="NZ_CP017298.1"/>
</dbReference>
<dbReference type="OrthoDB" id="3267377at2"/>
<dbReference type="Gene3D" id="3.90.660.20">
    <property type="entry name" value="Protoporphyrinogen oxidase, mitochondrial, domain 2"/>
    <property type="match status" value="1"/>
</dbReference>
<sequence>MRTVVIGAGIAGLVCADALARRGEDVEIYEATSRAGGRIETASVADCGVEVGANFLSSTYRVLPRLAKRLGVPLRPIRSRAGIITDSAVKAYKPSGPAMVRAGVVGWRDAARAGWALAGQARRLVRADPADPAQWADIDVPAAPWCAERFGRAFTDAVIGSAFRGYYFQDLATTSASAALAMVAYGARPFTTLTADPGLEAVPRALASGLTIHYDSPVARLERGARGAALVLADGTSVEADRVVLAVPGPRAAALLDDPSPVEAELIATPYSPGLLVVVALSRRLADHELGGAYGLLASPGRSGDLAALCASSRAGHAAPGRDAVTVMFDGEAAGECIKRGTSDEELVGRAVESLCALAPSLEAAVDQASSRVVRIPAAMPTCRVGRASLVRRYRGEQSGPVVLAGDYLAFPWSDSAALTGLWAANRVRLAAERG</sequence>
<feature type="domain" description="Amine oxidase" evidence="1">
    <location>
        <begin position="10"/>
        <end position="428"/>
    </location>
</feature>
<dbReference type="Gene3D" id="3.50.50.60">
    <property type="entry name" value="FAD/NAD(P)-binding domain"/>
    <property type="match status" value="1"/>
</dbReference>
<gene>
    <name evidence="2" type="ORF">BH719_04785</name>
</gene>
<name>A0A1D8B2B1_9ACTO</name>
<evidence type="ECO:0000313" key="3">
    <source>
        <dbReference type="Proteomes" id="UP000095214"/>
    </source>
</evidence>
<dbReference type="EMBL" id="CP017298">
    <property type="protein sequence ID" value="AOS47260.1"/>
    <property type="molecule type" value="Genomic_DNA"/>
</dbReference>
<dbReference type="KEGG" id="phon:BH719_04785"/>
<reference evidence="2 3" key="1">
    <citation type="submission" date="2016-09" db="EMBL/GenBank/DDBJ databases">
        <title>Complete genome sequence of Actinomyces hongkongensis HKU8.</title>
        <authorList>
            <person name="Gao Y.-X."/>
            <person name="Zhou Y.-Y."/>
            <person name="Xie Y."/>
            <person name="Wang M."/>
            <person name="Wang S.-J."/>
            <person name="Shen S.-G."/>
        </authorList>
    </citation>
    <scope>NUCLEOTIDE SEQUENCE [LARGE SCALE GENOMIC DNA]</scope>
    <source>
        <strain evidence="2 3">HKU8</strain>
    </source>
</reference>
<dbReference type="PANTHER" id="PTHR42923:SF3">
    <property type="entry name" value="PROTOPORPHYRINOGEN OXIDASE"/>
    <property type="match status" value="1"/>
</dbReference>
<dbReference type="InterPro" id="IPR036188">
    <property type="entry name" value="FAD/NAD-bd_sf"/>
</dbReference>
<protein>
    <submittedName>
        <fullName evidence="2">Protoporphyrinogen oxidase</fullName>
    </submittedName>
</protein>
<dbReference type="STRING" id="178339.BH719_04785"/>
<dbReference type="PANTHER" id="PTHR42923">
    <property type="entry name" value="PROTOPORPHYRINOGEN OXIDASE"/>
    <property type="match status" value="1"/>
</dbReference>
<dbReference type="InterPro" id="IPR002937">
    <property type="entry name" value="Amino_oxidase"/>
</dbReference>
<dbReference type="Gene3D" id="1.10.3110.10">
    <property type="entry name" value="protoporphyrinogen ix oxidase, domain 3"/>
    <property type="match status" value="1"/>
</dbReference>
<proteinExistence type="predicted"/>
<dbReference type="GO" id="GO:0016491">
    <property type="term" value="F:oxidoreductase activity"/>
    <property type="evidence" value="ECO:0007669"/>
    <property type="project" value="InterPro"/>
</dbReference>
<evidence type="ECO:0000259" key="1">
    <source>
        <dbReference type="Pfam" id="PF01593"/>
    </source>
</evidence>
<dbReference type="Proteomes" id="UP000095214">
    <property type="component" value="Chromosome"/>
</dbReference>
<evidence type="ECO:0000313" key="2">
    <source>
        <dbReference type="EMBL" id="AOS47260.1"/>
    </source>
</evidence>
<dbReference type="Pfam" id="PF01593">
    <property type="entry name" value="Amino_oxidase"/>
    <property type="match status" value="1"/>
</dbReference>
<dbReference type="PRINTS" id="PR00419">
    <property type="entry name" value="ADXRDTASE"/>
</dbReference>
<accession>A0A1D8B2B1</accession>
<dbReference type="AlphaFoldDB" id="A0A1D8B2B1"/>
<organism evidence="2 3">
    <name type="scientific">Pauljensenia hongkongensis</name>
    <dbReference type="NCBI Taxonomy" id="178339"/>
    <lineage>
        <taxon>Bacteria</taxon>
        <taxon>Bacillati</taxon>
        <taxon>Actinomycetota</taxon>
        <taxon>Actinomycetes</taxon>
        <taxon>Actinomycetales</taxon>
        <taxon>Actinomycetaceae</taxon>
        <taxon>Pauljensenia</taxon>
    </lineage>
</organism>
<keyword evidence="3" id="KW-1185">Reference proteome</keyword>